<dbReference type="AlphaFoldDB" id="A0A0N4ZRR6"/>
<comment type="catalytic activity">
    <reaction evidence="4">
        <text>arsenic triglutathione + [thioredoxin]-dithiol + S-adenosyl-L-methionine + 2 H2O = methylarsonous acid + [thioredoxin]-disulfide + 3 glutathione + S-adenosyl-L-homocysteine + H(+)</text>
        <dbReference type="Rhea" id="RHEA:69460"/>
        <dbReference type="Rhea" id="RHEA-COMP:10698"/>
        <dbReference type="Rhea" id="RHEA-COMP:10700"/>
        <dbReference type="ChEBI" id="CHEBI:15377"/>
        <dbReference type="ChEBI" id="CHEBI:15378"/>
        <dbReference type="ChEBI" id="CHEBI:17826"/>
        <dbReference type="ChEBI" id="CHEBI:29950"/>
        <dbReference type="ChEBI" id="CHEBI:50058"/>
        <dbReference type="ChEBI" id="CHEBI:57856"/>
        <dbReference type="ChEBI" id="CHEBI:57925"/>
        <dbReference type="ChEBI" id="CHEBI:59789"/>
        <dbReference type="ChEBI" id="CHEBI:183640"/>
        <dbReference type="EC" id="2.1.1.137"/>
    </reaction>
</comment>
<organism evidence="8 9">
    <name type="scientific">Parastrongyloides trichosuri</name>
    <name type="common">Possum-specific nematode worm</name>
    <dbReference type="NCBI Taxonomy" id="131310"/>
    <lineage>
        <taxon>Eukaryota</taxon>
        <taxon>Metazoa</taxon>
        <taxon>Ecdysozoa</taxon>
        <taxon>Nematoda</taxon>
        <taxon>Chromadorea</taxon>
        <taxon>Rhabditida</taxon>
        <taxon>Tylenchina</taxon>
        <taxon>Panagrolaimomorpha</taxon>
        <taxon>Strongyloidoidea</taxon>
        <taxon>Strongyloididae</taxon>
        <taxon>Parastrongyloides</taxon>
    </lineage>
</organism>
<dbReference type="PANTHER" id="PTHR43675:SF1">
    <property type="entry name" value="RIKEN CDNA 2700097O09 GENE"/>
    <property type="match status" value="1"/>
</dbReference>
<sequence>MLLNEAKTRFFDIVEKLSNDDKEQFFEWISKILKKDNYESKLQLTDEDILQSYAARIRDLVPVDATLESENIIFQNTGPDSDCKPKTTIHVDAFLYDDELMEYMIDEGIIKPHYCKDCFSSNIERKEFISHSLSIVQQCYIFKHLIPQFCSLEGKVILDLGSRMGAVIYGANILTNGKCRVIGIEMNHDWCDLQRLMIKDKEATLKRNDNGIIDIEVCEGNILDYRDVLLQADIIIMNNVFSFFNDVNEQKTLWTFVFKNLKKGSLLIHNPKLDSDFFSHLKLDFNYEDVIEPLNYKAVLKKFAAGDENKKADCDEIRIYRILSPLPV</sequence>
<comment type="similarity">
    <text evidence="1">Belongs to the methyltransferase superfamily. Arsenite methyltransferase family.</text>
</comment>
<evidence type="ECO:0000256" key="4">
    <source>
        <dbReference type="ARBA" id="ARBA00047941"/>
    </source>
</evidence>
<dbReference type="InterPro" id="IPR029063">
    <property type="entry name" value="SAM-dependent_MTases_sf"/>
</dbReference>
<evidence type="ECO:0000256" key="3">
    <source>
        <dbReference type="ARBA" id="ARBA00034545"/>
    </source>
</evidence>
<evidence type="ECO:0000313" key="8">
    <source>
        <dbReference type="Proteomes" id="UP000038045"/>
    </source>
</evidence>
<evidence type="ECO:0000313" key="9">
    <source>
        <dbReference type="WBParaSite" id="PTRK_0001120000.1"/>
    </source>
</evidence>
<keyword evidence="8" id="KW-1185">Reference proteome</keyword>
<dbReference type="Gene3D" id="3.40.50.150">
    <property type="entry name" value="Vaccinia Virus protein VP39"/>
    <property type="match status" value="1"/>
</dbReference>
<dbReference type="Proteomes" id="UP000038045">
    <property type="component" value="Unplaced"/>
</dbReference>
<dbReference type="InterPro" id="IPR025714">
    <property type="entry name" value="Methyltranfer_dom"/>
</dbReference>
<feature type="domain" description="Methyltransferase" evidence="7">
    <location>
        <begin position="153"/>
        <end position="287"/>
    </location>
</feature>
<dbReference type="GO" id="GO:0030791">
    <property type="term" value="F:arsenite methyltransferase activity"/>
    <property type="evidence" value="ECO:0007669"/>
    <property type="project" value="UniProtKB-EC"/>
</dbReference>
<name>A0A0N4ZRR6_PARTI</name>
<accession>A0A0N4ZRR6</accession>
<dbReference type="InterPro" id="IPR026669">
    <property type="entry name" value="Arsenite_MeTrfase-like"/>
</dbReference>
<dbReference type="EC" id="2.1.1.137" evidence="2"/>
<evidence type="ECO:0000256" key="2">
    <source>
        <dbReference type="ARBA" id="ARBA00034521"/>
    </source>
</evidence>
<dbReference type="WBParaSite" id="PTRK_0001120000.1">
    <property type="protein sequence ID" value="PTRK_0001120000.1"/>
    <property type="gene ID" value="PTRK_0001120000"/>
</dbReference>
<proteinExistence type="inferred from homology"/>
<comment type="catalytic activity">
    <reaction evidence="6">
        <text>arsenic triglutathione + 3 [thioredoxin]-dithiol + 3 S-adenosyl-L-methionine = trimethylarsine + 3 [thioredoxin]-disulfide + 3 glutathione + 3 S-adenosyl-L-homocysteine + 3 H(+)</text>
        <dbReference type="Rhea" id="RHEA:69432"/>
        <dbReference type="Rhea" id="RHEA-COMP:10698"/>
        <dbReference type="Rhea" id="RHEA-COMP:10700"/>
        <dbReference type="ChEBI" id="CHEBI:15378"/>
        <dbReference type="ChEBI" id="CHEBI:27130"/>
        <dbReference type="ChEBI" id="CHEBI:29950"/>
        <dbReference type="ChEBI" id="CHEBI:50058"/>
        <dbReference type="ChEBI" id="CHEBI:57856"/>
        <dbReference type="ChEBI" id="CHEBI:57925"/>
        <dbReference type="ChEBI" id="CHEBI:59789"/>
        <dbReference type="ChEBI" id="CHEBI:183640"/>
        <dbReference type="EC" id="2.1.1.137"/>
    </reaction>
</comment>
<evidence type="ECO:0000256" key="1">
    <source>
        <dbReference type="ARBA" id="ARBA00034487"/>
    </source>
</evidence>
<evidence type="ECO:0000256" key="6">
    <source>
        <dbReference type="ARBA" id="ARBA00048428"/>
    </source>
</evidence>
<dbReference type="Pfam" id="PF13847">
    <property type="entry name" value="Methyltransf_31"/>
    <property type="match status" value="1"/>
</dbReference>
<dbReference type="PANTHER" id="PTHR43675">
    <property type="entry name" value="ARSENITE METHYLTRANSFERASE"/>
    <property type="match status" value="1"/>
</dbReference>
<evidence type="ECO:0000259" key="7">
    <source>
        <dbReference type="Pfam" id="PF13847"/>
    </source>
</evidence>
<reference evidence="9" key="1">
    <citation type="submission" date="2017-02" db="UniProtKB">
        <authorList>
            <consortium name="WormBaseParasite"/>
        </authorList>
    </citation>
    <scope>IDENTIFICATION</scope>
</reference>
<protein>
    <recommendedName>
        <fullName evidence="3">Arsenite methyltransferase</fullName>
        <ecNumber evidence="2">2.1.1.137</ecNumber>
    </recommendedName>
</protein>
<dbReference type="SUPFAM" id="SSF53335">
    <property type="entry name" value="S-adenosyl-L-methionine-dependent methyltransferases"/>
    <property type="match status" value="1"/>
</dbReference>
<dbReference type="STRING" id="131310.A0A0N4ZRR6"/>
<evidence type="ECO:0000256" key="5">
    <source>
        <dbReference type="ARBA" id="ARBA00047943"/>
    </source>
</evidence>
<comment type="catalytic activity">
    <reaction evidence="5">
        <text>arsenic triglutathione + 2 [thioredoxin]-dithiol + 2 S-adenosyl-L-methionine + H2O = dimethylarsinous acid + 2 [thioredoxin]-disulfide + 3 glutathione + 2 S-adenosyl-L-homocysteine + 2 H(+)</text>
        <dbReference type="Rhea" id="RHEA:69464"/>
        <dbReference type="Rhea" id="RHEA-COMP:10698"/>
        <dbReference type="Rhea" id="RHEA-COMP:10700"/>
        <dbReference type="ChEBI" id="CHEBI:15377"/>
        <dbReference type="ChEBI" id="CHEBI:15378"/>
        <dbReference type="ChEBI" id="CHEBI:23808"/>
        <dbReference type="ChEBI" id="CHEBI:29950"/>
        <dbReference type="ChEBI" id="CHEBI:50058"/>
        <dbReference type="ChEBI" id="CHEBI:57856"/>
        <dbReference type="ChEBI" id="CHEBI:57925"/>
        <dbReference type="ChEBI" id="CHEBI:59789"/>
        <dbReference type="ChEBI" id="CHEBI:183640"/>
        <dbReference type="EC" id="2.1.1.137"/>
    </reaction>
</comment>